<accession>A0A1M6IY32</accession>
<evidence type="ECO:0000313" key="1">
    <source>
        <dbReference type="EMBL" id="SHJ39319.1"/>
    </source>
</evidence>
<name>A0A1M6IY32_9BACE</name>
<dbReference type="AlphaFoldDB" id="A0A1M6IY32"/>
<reference evidence="2" key="1">
    <citation type="submission" date="2016-11" db="EMBL/GenBank/DDBJ databases">
        <authorList>
            <person name="Varghese N."/>
            <person name="Submissions S."/>
        </authorList>
    </citation>
    <scope>NUCLEOTIDE SEQUENCE [LARGE SCALE GENOMIC DNA]</scope>
    <source>
        <strain evidence="2">DSM 26884</strain>
    </source>
</reference>
<dbReference type="Proteomes" id="UP000184192">
    <property type="component" value="Unassembled WGS sequence"/>
</dbReference>
<protein>
    <submittedName>
        <fullName evidence="1">Uncharacterized protein</fullName>
    </submittedName>
</protein>
<dbReference type="EMBL" id="FQZN01000025">
    <property type="protein sequence ID" value="SHJ39319.1"/>
    <property type="molecule type" value="Genomic_DNA"/>
</dbReference>
<gene>
    <name evidence="1" type="ORF">SAMN05444350_12588</name>
</gene>
<organism evidence="1 2">
    <name type="scientific">Bacteroides stercorirosoris</name>
    <dbReference type="NCBI Taxonomy" id="871324"/>
    <lineage>
        <taxon>Bacteria</taxon>
        <taxon>Pseudomonadati</taxon>
        <taxon>Bacteroidota</taxon>
        <taxon>Bacteroidia</taxon>
        <taxon>Bacteroidales</taxon>
        <taxon>Bacteroidaceae</taxon>
        <taxon>Bacteroides</taxon>
    </lineage>
</organism>
<keyword evidence="2" id="KW-1185">Reference proteome</keyword>
<evidence type="ECO:0000313" key="2">
    <source>
        <dbReference type="Proteomes" id="UP000184192"/>
    </source>
</evidence>
<proteinExistence type="predicted"/>
<sequence>MFRIYKGKAEYYNSMFYEMPYFALRWNLNEKHSV</sequence>